<evidence type="ECO:0000256" key="4">
    <source>
        <dbReference type="SAM" id="MobiDB-lite"/>
    </source>
</evidence>
<evidence type="ECO:0000256" key="2">
    <source>
        <dbReference type="ARBA" id="ARBA00022490"/>
    </source>
</evidence>
<feature type="non-terminal residue" evidence="6">
    <location>
        <position position="249"/>
    </location>
</feature>
<dbReference type="Gene3D" id="1.25.10.10">
    <property type="entry name" value="Leucine-rich Repeat Variant"/>
    <property type="match status" value="1"/>
</dbReference>
<evidence type="ECO:0000259" key="5">
    <source>
        <dbReference type="SMART" id="SM01349"/>
    </source>
</evidence>
<dbReference type="Pfam" id="PF21041">
    <property type="entry name" value="XMAP215_CLASP_TOG"/>
    <property type="match status" value="1"/>
</dbReference>
<dbReference type="Proteomes" id="UP000673691">
    <property type="component" value="Unassembled WGS sequence"/>
</dbReference>
<gene>
    <name evidence="6" type="ORF">BJ554DRAFT_6399</name>
</gene>
<dbReference type="AlphaFoldDB" id="A0A8H8DMQ8"/>
<evidence type="ECO:0000256" key="3">
    <source>
        <dbReference type="ARBA" id="ARBA00023212"/>
    </source>
</evidence>
<dbReference type="InterPro" id="IPR048491">
    <property type="entry name" value="XMAP215_CLASP_TOG"/>
</dbReference>
<dbReference type="GO" id="GO:0005856">
    <property type="term" value="C:cytoskeleton"/>
    <property type="evidence" value="ECO:0007669"/>
    <property type="project" value="UniProtKB-SubCell"/>
</dbReference>
<dbReference type="InterPro" id="IPR016024">
    <property type="entry name" value="ARM-type_fold"/>
</dbReference>
<dbReference type="OrthoDB" id="205662at2759"/>
<evidence type="ECO:0000313" key="7">
    <source>
        <dbReference type="Proteomes" id="UP000673691"/>
    </source>
</evidence>
<comment type="caution">
    <text evidence="6">The sequence shown here is derived from an EMBL/GenBank/DDBJ whole genome shotgun (WGS) entry which is preliminary data.</text>
</comment>
<dbReference type="SUPFAM" id="SSF48371">
    <property type="entry name" value="ARM repeat"/>
    <property type="match status" value="1"/>
</dbReference>
<dbReference type="PANTHER" id="PTHR12609">
    <property type="entry name" value="MICROTUBULE ASSOCIATED PROTEIN XMAP215"/>
    <property type="match status" value="1"/>
</dbReference>
<reference evidence="6 7" key="1">
    <citation type="journal article" name="Sci. Rep.">
        <title>Genome-scale phylogenetic analyses confirm Olpidium as the closest living zoosporic fungus to the non-flagellated, terrestrial fungi.</title>
        <authorList>
            <person name="Chang Y."/>
            <person name="Rochon D."/>
            <person name="Sekimoto S."/>
            <person name="Wang Y."/>
            <person name="Chovatia M."/>
            <person name="Sandor L."/>
            <person name="Salamov A."/>
            <person name="Grigoriev I.V."/>
            <person name="Stajich J.E."/>
            <person name="Spatafora J.W."/>
        </authorList>
    </citation>
    <scope>NUCLEOTIDE SEQUENCE [LARGE SCALE GENOMIC DNA]</scope>
    <source>
        <strain evidence="6">S191</strain>
    </source>
</reference>
<comment type="subcellular location">
    <subcellularLocation>
        <location evidence="1">Cytoplasm</location>
        <location evidence="1">Cytoskeleton</location>
    </subcellularLocation>
</comment>
<dbReference type="GO" id="GO:0007051">
    <property type="term" value="P:spindle organization"/>
    <property type="evidence" value="ECO:0007669"/>
    <property type="project" value="InterPro"/>
</dbReference>
<keyword evidence="3" id="KW-0206">Cytoskeleton</keyword>
<dbReference type="GO" id="GO:0051010">
    <property type="term" value="F:microtubule plus-end binding"/>
    <property type="evidence" value="ECO:0007669"/>
    <property type="project" value="InterPro"/>
</dbReference>
<dbReference type="SMART" id="SM01349">
    <property type="entry name" value="TOG"/>
    <property type="match status" value="1"/>
</dbReference>
<dbReference type="InterPro" id="IPR045110">
    <property type="entry name" value="XMAP215"/>
</dbReference>
<dbReference type="GO" id="GO:0061863">
    <property type="term" value="F:microtubule plus end polymerase"/>
    <property type="evidence" value="ECO:0007669"/>
    <property type="project" value="InterPro"/>
</dbReference>
<feature type="domain" description="TOG" evidence="5">
    <location>
        <begin position="2"/>
        <end position="210"/>
    </location>
</feature>
<keyword evidence="2" id="KW-0963">Cytoplasm</keyword>
<proteinExistence type="predicted"/>
<evidence type="ECO:0000256" key="1">
    <source>
        <dbReference type="ARBA" id="ARBA00004245"/>
    </source>
</evidence>
<dbReference type="GO" id="GO:0030951">
    <property type="term" value="P:establishment or maintenance of microtubule cytoskeleton polarity"/>
    <property type="evidence" value="ECO:0007669"/>
    <property type="project" value="InterPro"/>
</dbReference>
<dbReference type="EMBL" id="JAEFCI010000412">
    <property type="protein sequence ID" value="KAG5463567.1"/>
    <property type="molecule type" value="Genomic_DNA"/>
</dbReference>
<feature type="region of interest" description="Disordered" evidence="4">
    <location>
        <begin position="209"/>
        <end position="233"/>
    </location>
</feature>
<accession>A0A8H8DMQ8</accession>
<name>A0A8H8DMQ8_9FUNG</name>
<dbReference type="InterPro" id="IPR034085">
    <property type="entry name" value="TOG"/>
</dbReference>
<protein>
    <recommendedName>
        <fullName evidence="5">TOG domain-containing protein</fullName>
    </recommendedName>
</protein>
<dbReference type="InterPro" id="IPR011989">
    <property type="entry name" value="ARM-like"/>
</dbReference>
<dbReference type="GO" id="GO:0046785">
    <property type="term" value="P:microtubule polymerization"/>
    <property type="evidence" value="ECO:0007669"/>
    <property type="project" value="InterPro"/>
</dbReference>
<sequence length="249" mass="27536">MEQAKAEEEDFTALPLPDKLTHKLWKARMAGYEELAQLLKRLDPEEPGSVAQFKKYSDYMKKIAAESNAFAQEAGLVVLTAWAQNSPLAVKTRSVILPVVIEKSLAQTRAGTRAKALDVLMMYIEIDTAEPVVVRRVSEAGGLPKLVAGAVFALKETATQLVLELYRWLGQAVETCLGDLKPSFVHPSLLPEQQKELLEAFRKVPPEKPAPERLLRSQQEVAAQEGRHQTAHTVPASRICDSKISVTDL</sequence>
<evidence type="ECO:0000313" key="6">
    <source>
        <dbReference type="EMBL" id="KAG5463567.1"/>
    </source>
</evidence>
<organism evidence="6 7">
    <name type="scientific">Olpidium bornovanus</name>
    <dbReference type="NCBI Taxonomy" id="278681"/>
    <lineage>
        <taxon>Eukaryota</taxon>
        <taxon>Fungi</taxon>
        <taxon>Fungi incertae sedis</taxon>
        <taxon>Olpidiomycota</taxon>
        <taxon>Olpidiomycotina</taxon>
        <taxon>Olpidiomycetes</taxon>
        <taxon>Olpidiales</taxon>
        <taxon>Olpidiaceae</taxon>
        <taxon>Olpidium</taxon>
    </lineage>
</organism>
<keyword evidence="7" id="KW-1185">Reference proteome</keyword>